<dbReference type="Gene3D" id="3.90.1570.30">
    <property type="match status" value="1"/>
</dbReference>
<dbReference type="Pfam" id="PF04313">
    <property type="entry name" value="HSDR_N"/>
    <property type="match status" value="1"/>
</dbReference>
<dbReference type="EMBL" id="JRPE02000007">
    <property type="protein sequence ID" value="TLD92266.1"/>
    <property type="molecule type" value="Genomic_DNA"/>
</dbReference>
<reference evidence="3 4" key="1">
    <citation type="journal article" date="2014" name="Genome Announc.">
        <title>Draft genome sequences of eight enterohepatic helicobacter species isolated from both laboratory and wild rodents.</title>
        <authorList>
            <person name="Sheh A."/>
            <person name="Shen Z."/>
            <person name="Fox J.G."/>
        </authorList>
    </citation>
    <scope>NUCLEOTIDE SEQUENCE [LARGE SCALE GENOMIC DNA]</scope>
    <source>
        <strain evidence="3 4">MIT 96-1001</strain>
    </source>
</reference>
<accession>A0A4U8SZ20</accession>
<dbReference type="AlphaFoldDB" id="A0A4U8SZ20"/>
<sequence length="348" mass="40582">MDFENALNAIIDTISERKVLVKTEEATKMTFIIPFLKALGYDVFDPNVVVPEYTADVGIKKGEKVDYAIFKDGQPFILIEAKNHSENLDYHNSQLLRYFNTAPSIKFAILTNGIEYRFFTDIEQANLMDKIPFLIINLEKLKPRDIKDLKRFMYSELNVDDIFGVAIEKKYYRSIQDIFKQQINEPNDEFVTFFAKQLTERNMTKSVIEEFRSHIKKSLKEIVSDMAYEKISNIKNNLQNANDEEETLDLKDDKEIIATEEELQGFYIIKSILGSAGVDLTQIQYKDTLSYFGVNYQGKVTKWICRLYFNDNKKSIGFPDGSNHKLENIEKMYELKDKILIAYEMRKA</sequence>
<dbReference type="PIRSF" id="PIRSF035009">
    <property type="entry name" value="UCP035009_HSDR_N"/>
    <property type="match status" value="1"/>
</dbReference>
<proteinExistence type="predicted"/>
<comment type="caution">
    <text evidence="3">The sequence shown here is derived from an EMBL/GenBank/DDBJ whole genome shotgun (WGS) entry which is preliminary data.</text>
</comment>
<dbReference type="GO" id="GO:0009035">
    <property type="term" value="F:type I site-specific deoxyribonuclease activity"/>
    <property type="evidence" value="ECO:0007669"/>
    <property type="project" value="UniProtKB-EC"/>
</dbReference>
<name>A0A4U8SZ20_9HELI</name>
<dbReference type="RefSeq" id="WP_034584865.1">
    <property type="nucleotide sequence ID" value="NZ_JRPE02000007.1"/>
</dbReference>
<dbReference type="GO" id="GO:0005524">
    <property type="term" value="F:ATP binding"/>
    <property type="evidence" value="ECO:0007669"/>
    <property type="project" value="UniProtKB-KW"/>
</dbReference>
<dbReference type="InterPro" id="IPR007409">
    <property type="entry name" value="Restrct_endonuc_type1_HsdR_N"/>
</dbReference>
<feature type="domain" description="Restriction endonuclease type I HsdR N-terminal" evidence="2">
    <location>
        <begin position="62"/>
        <end position="125"/>
    </location>
</feature>
<protein>
    <recommendedName>
        <fullName evidence="2">Restriction endonuclease type I HsdR N-terminal domain-containing protein</fullName>
    </recommendedName>
</protein>
<keyword evidence="4" id="KW-1185">Reference proteome</keyword>
<evidence type="ECO:0000259" key="2">
    <source>
        <dbReference type="Pfam" id="PF04313"/>
    </source>
</evidence>
<keyword evidence="1" id="KW-0175">Coiled coil</keyword>
<organism evidence="3 4">
    <name type="scientific">Helicobacter magdeburgensis</name>
    <dbReference type="NCBI Taxonomy" id="471858"/>
    <lineage>
        <taxon>Bacteria</taxon>
        <taxon>Pseudomonadati</taxon>
        <taxon>Campylobacterota</taxon>
        <taxon>Epsilonproteobacteria</taxon>
        <taxon>Campylobacterales</taxon>
        <taxon>Helicobacteraceae</taxon>
        <taxon>Helicobacter</taxon>
    </lineage>
</organism>
<feature type="coiled-coil region" evidence="1">
    <location>
        <begin position="224"/>
        <end position="251"/>
    </location>
</feature>
<evidence type="ECO:0000256" key="1">
    <source>
        <dbReference type="SAM" id="Coils"/>
    </source>
</evidence>
<evidence type="ECO:0000313" key="4">
    <source>
        <dbReference type="Proteomes" id="UP000029921"/>
    </source>
</evidence>
<gene>
    <name evidence="3" type="ORF">LS74_005875</name>
</gene>
<dbReference type="Proteomes" id="UP000029921">
    <property type="component" value="Unassembled WGS sequence"/>
</dbReference>
<dbReference type="InterPro" id="IPR017035">
    <property type="entry name" value="UCP035009_HsdR_All3000-type"/>
</dbReference>
<dbReference type="GO" id="GO:0009307">
    <property type="term" value="P:DNA restriction-modification system"/>
    <property type="evidence" value="ECO:0007669"/>
    <property type="project" value="UniProtKB-KW"/>
</dbReference>
<evidence type="ECO:0000313" key="3">
    <source>
        <dbReference type="EMBL" id="TLD92266.1"/>
    </source>
</evidence>
<dbReference type="GO" id="GO:0003677">
    <property type="term" value="F:DNA binding"/>
    <property type="evidence" value="ECO:0007669"/>
    <property type="project" value="UniProtKB-KW"/>
</dbReference>